<reference evidence="1" key="1">
    <citation type="submission" date="2020-11" db="EMBL/GenBank/DDBJ databases">
        <authorList>
            <consortium name="DOE Joint Genome Institute"/>
            <person name="Ahrendt S."/>
            <person name="Riley R."/>
            <person name="Andreopoulos W."/>
            <person name="Labutti K."/>
            <person name="Pangilinan J."/>
            <person name="Ruiz-Duenas F.J."/>
            <person name="Barrasa J.M."/>
            <person name="Sanchez-Garcia M."/>
            <person name="Camarero S."/>
            <person name="Miyauchi S."/>
            <person name="Serrano A."/>
            <person name="Linde D."/>
            <person name="Babiker R."/>
            <person name="Drula E."/>
            <person name="Ayuso-Fernandez I."/>
            <person name="Pacheco R."/>
            <person name="Padilla G."/>
            <person name="Ferreira P."/>
            <person name="Barriuso J."/>
            <person name="Kellner H."/>
            <person name="Castanera R."/>
            <person name="Alfaro M."/>
            <person name="Ramirez L."/>
            <person name="Pisabarro A.G."/>
            <person name="Kuo A."/>
            <person name="Tritt A."/>
            <person name="Lipzen A."/>
            <person name="He G."/>
            <person name="Yan M."/>
            <person name="Ng V."/>
            <person name="Cullen D."/>
            <person name="Martin F."/>
            <person name="Rosso M.-N."/>
            <person name="Henrissat B."/>
            <person name="Hibbett D."/>
            <person name="Martinez A.T."/>
            <person name="Grigoriev I.V."/>
        </authorList>
    </citation>
    <scope>NUCLEOTIDE SEQUENCE</scope>
    <source>
        <strain evidence="1">ATCC 90797</strain>
    </source>
</reference>
<sequence length="52" mass="5746">GSAVAVEHIFSAASDILSLCCASLKPDTIQILMLYKQHISQLVSLYNNYYVL</sequence>
<dbReference type="EMBL" id="MU154739">
    <property type="protein sequence ID" value="KAF9487968.1"/>
    <property type="molecule type" value="Genomic_DNA"/>
</dbReference>
<dbReference type="AlphaFoldDB" id="A0A9P5ZH52"/>
<dbReference type="OrthoDB" id="2976890at2759"/>
<dbReference type="Proteomes" id="UP000807025">
    <property type="component" value="Unassembled WGS sequence"/>
</dbReference>
<evidence type="ECO:0000313" key="2">
    <source>
        <dbReference type="Proteomes" id="UP000807025"/>
    </source>
</evidence>
<keyword evidence="2" id="KW-1185">Reference proteome</keyword>
<proteinExistence type="predicted"/>
<gene>
    <name evidence="1" type="ORF">BDN71DRAFT_1403998</name>
</gene>
<evidence type="ECO:0000313" key="1">
    <source>
        <dbReference type="EMBL" id="KAF9487968.1"/>
    </source>
</evidence>
<protein>
    <recommendedName>
        <fullName evidence="3">HAT C-terminal dimerisation domain-containing protein</fullName>
    </recommendedName>
</protein>
<organism evidence="1 2">
    <name type="scientific">Pleurotus eryngii</name>
    <name type="common">Boletus of the steppes</name>
    <dbReference type="NCBI Taxonomy" id="5323"/>
    <lineage>
        <taxon>Eukaryota</taxon>
        <taxon>Fungi</taxon>
        <taxon>Dikarya</taxon>
        <taxon>Basidiomycota</taxon>
        <taxon>Agaricomycotina</taxon>
        <taxon>Agaricomycetes</taxon>
        <taxon>Agaricomycetidae</taxon>
        <taxon>Agaricales</taxon>
        <taxon>Pleurotineae</taxon>
        <taxon>Pleurotaceae</taxon>
        <taxon>Pleurotus</taxon>
    </lineage>
</organism>
<accession>A0A9P5ZH52</accession>
<feature type="non-terminal residue" evidence="1">
    <location>
        <position position="1"/>
    </location>
</feature>
<comment type="caution">
    <text evidence="1">The sequence shown here is derived from an EMBL/GenBank/DDBJ whole genome shotgun (WGS) entry which is preliminary data.</text>
</comment>
<evidence type="ECO:0008006" key="3">
    <source>
        <dbReference type="Google" id="ProtNLM"/>
    </source>
</evidence>
<name>A0A9P5ZH52_PLEER</name>